<keyword evidence="1" id="KW-0812">Transmembrane</keyword>
<dbReference type="EMBL" id="AP023366">
    <property type="protein sequence ID" value="BCJ87067.1"/>
    <property type="molecule type" value="Genomic_DNA"/>
</dbReference>
<gene>
    <name evidence="2" type="ORF">skT53_20520</name>
</gene>
<evidence type="ECO:0000313" key="3">
    <source>
        <dbReference type="Proteomes" id="UP000593802"/>
    </source>
</evidence>
<organism evidence="2 3">
    <name type="scientific">Effusibacillus dendaii</name>
    <dbReference type="NCBI Taxonomy" id="2743772"/>
    <lineage>
        <taxon>Bacteria</taxon>
        <taxon>Bacillati</taxon>
        <taxon>Bacillota</taxon>
        <taxon>Bacilli</taxon>
        <taxon>Bacillales</taxon>
        <taxon>Alicyclobacillaceae</taxon>
        <taxon>Effusibacillus</taxon>
    </lineage>
</organism>
<reference evidence="2 3" key="1">
    <citation type="submission" date="2020-08" db="EMBL/GenBank/DDBJ databases">
        <title>Complete Genome Sequence of Effusibacillus dendaii Strain skT53, Isolated from Farmland soil.</title>
        <authorList>
            <person name="Konishi T."/>
            <person name="Kawasaki H."/>
        </authorList>
    </citation>
    <scope>NUCLEOTIDE SEQUENCE [LARGE SCALE GENOMIC DNA]</scope>
    <source>
        <strain evidence="3">skT53</strain>
    </source>
</reference>
<keyword evidence="1" id="KW-1133">Transmembrane helix</keyword>
<proteinExistence type="predicted"/>
<protein>
    <submittedName>
        <fullName evidence="2">Uncharacterized protein</fullName>
    </submittedName>
</protein>
<keyword evidence="3" id="KW-1185">Reference proteome</keyword>
<dbReference type="Proteomes" id="UP000593802">
    <property type="component" value="Chromosome"/>
</dbReference>
<dbReference type="KEGG" id="eff:skT53_20520"/>
<sequence length="66" mass="7435">MNGFRSGIFEIEGEWRCRIMNTHIIMTTTIMAAFMITTMAMIIAMATNMTMTISMQADMCMSPTIS</sequence>
<feature type="transmembrane region" description="Helical" evidence="1">
    <location>
        <begin position="24"/>
        <end position="46"/>
    </location>
</feature>
<evidence type="ECO:0000256" key="1">
    <source>
        <dbReference type="SAM" id="Phobius"/>
    </source>
</evidence>
<name>A0A7I8DAQ3_9BACL</name>
<keyword evidence="1" id="KW-0472">Membrane</keyword>
<evidence type="ECO:0000313" key="2">
    <source>
        <dbReference type="EMBL" id="BCJ87067.1"/>
    </source>
</evidence>
<accession>A0A7I8DAQ3</accession>
<dbReference type="AlphaFoldDB" id="A0A7I8DAQ3"/>